<dbReference type="Proteomes" id="UP000014174">
    <property type="component" value="Unassembled WGS sequence"/>
</dbReference>
<accession>R9GSP0</accession>
<organism evidence="1 2">
    <name type="scientific">Arcticibacter svalbardensis MN12-7</name>
    <dbReference type="NCBI Taxonomy" id="1150600"/>
    <lineage>
        <taxon>Bacteria</taxon>
        <taxon>Pseudomonadati</taxon>
        <taxon>Bacteroidota</taxon>
        <taxon>Sphingobacteriia</taxon>
        <taxon>Sphingobacteriales</taxon>
        <taxon>Sphingobacteriaceae</taxon>
        <taxon>Arcticibacter</taxon>
    </lineage>
</organism>
<protein>
    <submittedName>
        <fullName evidence="1">Uncharacterized protein</fullName>
    </submittedName>
</protein>
<dbReference type="eggNOG" id="ENOG5033J5D">
    <property type="taxonomic scope" value="Bacteria"/>
</dbReference>
<gene>
    <name evidence="1" type="ORF">ADIARSV_1944</name>
</gene>
<comment type="caution">
    <text evidence="1">The sequence shown here is derived from an EMBL/GenBank/DDBJ whole genome shotgun (WGS) entry which is preliminary data.</text>
</comment>
<evidence type="ECO:0000313" key="1">
    <source>
        <dbReference type="EMBL" id="EOR94882.1"/>
    </source>
</evidence>
<sequence>MLDIKDSKAAFVMELFSSLPFVKVKPLSDEKAVLVNEIREAVEDLKLVRQGTLKACPARDLINEL</sequence>
<dbReference type="AlphaFoldDB" id="R9GSP0"/>
<keyword evidence="2" id="KW-1185">Reference proteome</keyword>
<name>R9GSP0_9SPHI</name>
<reference evidence="1 2" key="1">
    <citation type="journal article" date="2013" name="Genome Announc.">
        <title>Draft Genome Sequence of Arcticibacter svalbardensis Strain MN12-7T, a Member of the Family Sphingobacteriaceae Isolated from an Arctic Soil Sample.</title>
        <authorList>
            <person name="Shivaji S."/>
            <person name="Ara S."/>
            <person name="Prasad S."/>
            <person name="Manasa B.P."/>
            <person name="Begum Z."/>
            <person name="Singh A."/>
            <person name="Kumar Pinnaka A."/>
        </authorList>
    </citation>
    <scope>NUCLEOTIDE SEQUENCE [LARGE SCALE GENOMIC DNA]</scope>
    <source>
        <strain evidence="1 2">MN12-7</strain>
    </source>
</reference>
<dbReference type="EMBL" id="AQPN01000074">
    <property type="protein sequence ID" value="EOR94882.1"/>
    <property type="molecule type" value="Genomic_DNA"/>
</dbReference>
<proteinExistence type="predicted"/>
<evidence type="ECO:0000313" key="2">
    <source>
        <dbReference type="Proteomes" id="UP000014174"/>
    </source>
</evidence>